<proteinExistence type="predicted"/>
<evidence type="ECO:0000313" key="3">
    <source>
        <dbReference type="EMBL" id="MDR6240687.1"/>
    </source>
</evidence>
<name>A0AAE4BUF4_9BACT</name>
<feature type="transmembrane region" description="Helical" evidence="1">
    <location>
        <begin position="110"/>
        <end position="129"/>
    </location>
</feature>
<evidence type="ECO:0000259" key="2">
    <source>
        <dbReference type="Pfam" id="PF02517"/>
    </source>
</evidence>
<keyword evidence="4" id="KW-1185">Reference proteome</keyword>
<feature type="transmembrane region" description="Helical" evidence="1">
    <location>
        <begin position="164"/>
        <end position="181"/>
    </location>
</feature>
<keyword evidence="1" id="KW-1133">Transmembrane helix</keyword>
<keyword evidence="1" id="KW-0812">Transmembrane</keyword>
<dbReference type="InterPro" id="IPR052710">
    <property type="entry name" value="CAAX_protease"/>
</dbReference>
<keyword evidence="1" id="KW-0472">Membrane</keyword>
<evidence type="ECO:0000313" key="4">
    <source>
        <dbReference type="Proteomes" id="UP001185092"/>
    </source>
</evidence>
<gene>
    <name evidence="3" type="ORF">HNQ88_003763</name>
</gene>
<feature type="transmembrane region" description="Helical" evidence="1">
    <location>
        <begin position="37"/>
        <end position="56"/>
    </location>
</feature>
<feature type="transmembrane region" description="Helical" evidence="1">
    <location>
        <begin position="12"/>
        <end position="31"/>
    </location>
</feature>
<comment type="caution">
    <text evidence="3">The sequence shown here is derived from an EMBL/GenBank/DDBJ whole genome shotgun (WGS) entry which is preliminary data.</text>
</comment>
<feature type="transmembrane region" description="Helical" evidence="1">
    <location>
        <begin position="77"/>
        <end position="98"/>
    </location>
</feature>
<dbReference type="PANTHER" id="PTHR36435:SF1">
    <property type="entry name" value="CAAX AMINO TERMINAL PROTEASE FAMILY PROTEIN"/>
    <property type="match status" value="1"/>
</dbReference>
<keyword evidence="3" id="KW-0378">Hydrolase</keyword>
<dbReference type="EMBL" id="JAVDQD010000005">
    <property type="protein sequence ID" value="MDR6240687.1"/>
    <property type="molecule type" value="Genomic_DNA"/>
</dbReference>
<keyword evidence="3" id="KW-0645">Protease</keyword>
<dbReference type="Pfam" id="PF02517">
    <property type="entry name" value="Rce1-like"/>
    <property type="match status" value="1"/>
</dbReference>
<protein>
    <submittedName>
        <fullName evidence="3">Membrane protease YdiL (CAAX protease family)</fullName>
    </submittedName>
</protein>
<dbReference type="GO" id="GO:0006508">
    <property type="term" value="P:proteolysis"/>
    <property type="evidence" value="ECO:0007669"/>
    <property type="project" value="UniProtKB-KW"/>
</dbReference>
<sequence>MKAQQLKAIGKAIVIFGVNFIAIIAISYYFADYLNNTTAHWLSIFVNTAFILIYLWMYDISLPRFLNSNASLKIKQFALILLLSIAFISVKNIIYASFQPEFYTNSKAVISWSLFRIVLISPLIEEFLFRNMILKNMLDNEVGLIPALLLSSCLFALLHPVSWLWLLSSFVSGMFYGYLFYKFKHYSAPTTAHAFHNFAVELIPFINI</sequence>
<dbReference type="GO" id="GO:0004175">
    <property type="term" value="F:endopeptidase activity"/>
    <property type="evidence" value="ECO:0007669"/>
    <property type="project" value="UniProtKB-ARBA"/>
</dbReference>
<dbReference type="Proteomes" id="UP001185092">
    <property type="component" value="Unassembled WGS sequence"/>
</dbReference>
<dbReference type="AlphaFoldDB" id="A0AAE4BUF4"/>
<dbReference type="GO" id="GO:0080120">
    <property type="term" value="P:CAAX-box protein maturation"/>
    <property type="evidence" value="ECO:0007669"/>
    <property type="project" value="UniProtKB-ARBA"/>
</dbReference>
<feature type="transmembrane region" description="Helical" evidence="1">
    <location>
        <begin position="141"/>
        <end position="158"/>
    </location>
</feature>
<dbReference type="RefSeq" id="WP_309940816.1">
    <property type="nucleotide sequence ID" value="NZ_AP025306.1"/>
</dbReference>
<reference evidence="3" key="1">
    <citation type="submission" date="2023-07" db="EMBL/GenBank/DDBJ databases">
        <title>Genomic Encyclopedia of Type Strains, Phase IV (KMG-IV): sequencing the most valuable type-strain genomes for metagenomic binning, comparative biology and taxonomic classification.</title>
        <authorList>
            <person name="Goeker M."/>
        </authorList>
    </citation>
    <scope>NUCLEOTIDE SEQUENCE</scope>
    <source>
        <strain evidence="3">DSM 26174</strain>
    </source>
</reference>
<feature type="domain" description="CAAX prenyl protease 2/Lysostaphin resistance protein A-like" evidence="2">
    <location>
        <begin position="111"/>
        <end position="198"/>
    </location>
</feature>
<dbReference type="PANTHER" id="PTHR36435">
    <property type="entry name" value="SLR1288 PROTEIN"/>
    <property type="match status" value="1"/>
</dbReference>
<organism evidence="3 4">
    <name type="scientific">Aureibacter tunicatorum</name>
    <dbReference type="NCBI Taxonomy" id="866807"/>
    <lineage>
        <taxon>Bacteria</taxon>
        <taxon>Pseudomonadati</taxon>
        <taxon>Bacteroidota</taxon>
        <taxon>Cytophagia</taxon>
        <taxon>Cytophagales</taxon>
        <taxon>Persicobacteraceae</taxon>
        <taxon>Aureibacter</taxon>
    </lineage>
</organism>
<accession>A0AAE4BUF4</accession>
<dbReference type="InterPro" id="IPR003675">
    <property type="entry name" value="Rce1/LyrA-like_dom"/>
</dbReference>
<evidence type="ECO:0000256" key="1">
    <source>
        <dbReference type="SAM" id="Phobius"/>
    </source>
</evidence>